<reference evidence="2" key="1">
    <citation type="submission" date="2014-05" db="EMBL/GenBank/DDBJ databases">
        <title>Genome sequence of Mycobacterium aromaticivorans strain JS19b1T (= DSM 45407T).</title>
        <authorList>
            <person name="Kwak Y."/>
            <person name="Park G.-S."/>
            <person name="Li Q.X."/>
            <person name="Lee S.-E."/>
            <person name="Shin J.-H."/>
        </authorList>
    </citation>
    <scope>NUCLEOTIDE SEQUENCE [LARGE SCALE GENOMIC DNA]</scope>
    <source>
        <strain evidence="2">JS19b1</strain>
    </source>
</reference>
<protein>
    <recommendedName>
        <fullName evidence="4">Intersectin-EH binding protein Ibp1</fullName>
    </recommendedName>
</protein>
<dbReference type="Proteomes" id="UP000022835">
    <property type="component" value="Unassembled WGS sequence"/>
</dbReference>
<proteinExistence type="predicted"/>
<dbReference type="AlphaFoldDB" id="A0A064CDP6"/>
<evidence type="ECO:0000313" key="3">
    <source>
        <dbReference type="Proteomes" id="UP000022835"/>
    </source>
</evidence>
<feature type="signal peptide" evidence="1">
    <location>
        <begin position="1"/>
        <end position="23"/>
    </location>
</feature>
<sequence length="94" mass="9089">MKTLFAVVLVAAALVVAPSPARADDCGAAAAAQDATGCVAVSPDVMVGPGIELSPGVVPPVASPDDAANQAAAGRPPCLTGNGVPYYTPADMPC</sequence>
<evidence type="ECO:0000256" key="1">
    <source>
        <dbReference type="SAM" id="SignalP"/>
    </source>
</evidence>
<comment type="caution">
    <text evidence="2">The sequence shown here is derived from an EMBL/GenBank/DDBJ whole genome shotgun (WGS) entry which is preliminary data.</text>
</comment>
<dbReference type="eggNOG" id="ENOG50326YH">
    <property type="taxonomic scope" value="Bacteria"/>
</dbReference>
<feature type="chain" id="PRO_5001623109" description="Intersectin-EH binding protein Ibp1" evidence="1">
    <location>
        <begin position="24"/>
        <end position="94"/>
    </location>
</feature>
<evidence type="ECO:0000313" key="2">
    <source>
        <dbReference type="EMBL" id="KDE98465.1"/>
    </source>
</evidence>
<keyword evidence="1" id="KW-0732">Signal</keyword>
<evidence type="ECO:0008006" key="4">
    <source>
        <dbReference type="Google" id="ProtNLM"/>
    </source>
</evidence>
<dbReference type="EMBL" id="JALN02000001">
    <property type="protein sequence ID" value="KDE98465.1"/>
    <property type="molecule type" value="Genomic_DNA"/>
</dbReference>
<dbReference type="RefSeq" id="WP_036339965.1">
    <property type="nucleotide sequence ID" value="NZ_JALN02000001.1"/>
</dbReference>
<organism evidence="2 3">
    <name type="scientific">Mycolicibacterium aromaticivorans JS19b1 = JCM 16368</name>
    <dbReference type="NCBI Taxonomy" id="1440774"/>
    <lineage>
        <taxon>Bacteria</taxon>
        <taxon>Bacillati</taxon>
        <taxon>Actinomycetota</taxon>
        <taxon>Actinomycetes</taxon>
        <taxon>Mycobacteriales</taxon>
        <taxon>Mycobacteriaceae</taxon>
        <taxon>Mycolicibacterium</taxon>
    </lineage>
</organism>
<accession>A0A064CDP6</accession>
<name>A0A064CDP6_9MYCO</name>
<keyword evidence="3" id="KW-1185">Reference proteome</keyword>
<gene>
    <name evidence="2" type="ORF">Y900_005800</name>
</gene>